<keyword evidence="4 6" id="KW-0175">Coiled coil</keyword>
<comment type="subcellular location">
    <subcellularLocation>
        <location evidence="1">Cytoplasm</location>
        <location evidence="1">Cytoskeleton</location>
    </subcellularLocation>
</comment>
<evidence type="ECO:0000256" key="6">
    <source>
        <dbReference type="SAM" id="Coils"/>
    </source>
</evidence>
<dbReference type="AlphaFoldDB" id="A0A3P6CY11"/>
<keyword evidence="3" id="KW-0493">Microtubule</keyword>
<accession>A0A3P6CY11</accession>
<evidence type="ECO:0000256" key="3">
    <source>
        <dbReference type="ARBA" id="ARBA00022701"/>
    </source>
</evidence>
<name>A0A3P6CY11_BRACM</name>
<gene>
    <name evidence="8" type="ORF">BRAA04T18419Z</name>
</gene>
<evidence type="ECO:0008006" key="9">
    <source>
        <dbReference type="Google" id="ProtNLM"/>
    </source>
</evidence>
<dbReference type="GO" id="GO:0008017">
    <property type="term" value="F:microtubule binding"/>
    <property type="evidence" value="ECO:0007669"/>
    <property type="project" value="InterPro"/>
</dbReference>
<feature type="compositionally biased region" description="Polar residues" evidence="7">
    <location>
        <begin position="543"/>
        <end position="552"/>
    </location>
</feature>
<dbReference type="PANTHER" id="PTHR19321">
    <property type="entry name" value="PROTEIN REGULATOR OF CYTOKINESIS 1 PRC1-RELATED"/>
    <property type="match status" value="1"/>
</dbReference>
<feature type="region of interest" description="Disordered" evidence="7">
    <location>
        <begin position="512"/>
        <end position="580"/>
    </location>
</feature>
<dbReference type="Gene3D" id="1.20.58.1520">
    <property type="match status" value="1"/>
</dbReference>
<protein>
    <recommendedName>
        <fullName evidence="9">65-kDa microtubule-associated protein 5</fullName>
    </recommendedName>
</protein>
<reference evidence="8" key="1">
    <citation type="submission" date="2018-11" db="EMBL/GenBank/DDBJ databases">
        <authorList>
            <consortium name="Genoscope - CEA"/>
            <person name="William W."/>
        </authorList>
    </citation>
    <scope>NUCLEOTIDE SEQUENCE</scope>
</reference>
<keyword evidence="5" id="KW-0206">Cytoskeleton</keyword>
<sequence length="593" mass="67178">MSLSSSTTTTTCTSLLQELQIIWDEIGEGYSERDKMLLELEQECLDIYNKKVEKTRDHRAELQRSLSQSEAEIATLVSALGEQASFSKKEGSLKEQISSVKPVLEELMVKKDLRWKEVSEIVTQIAEISSNIAGNDSLVSSGFEVDGSDLTKRKLDELRAHLQDLRSEKAVRLQKVNSYISAVHELSEILSFDFSKALSNVHKSLTGASKSISNDTLARLTELVESLRKERRQRLLKLQGLGRNMQELWSLMETTADERRRFDNLSILLSVQADDALGKGCLGLDIVREAEDEVERLNALKSSKMKELVLKRHYELEEICREVHMDFNSDAARQSLIDVIDSVTKVSFAGDADLFGILESLDEQIEKAKEEALSRKEILDKVEKLKHAKEEEKWLDDYEKDENRFSAVRGAHKNLKRAEKARSLISKIPGEYPFGLVFNNLFSFHSKILIINSSTRGHLNSKTHSMIDGLTTKVKAWEKERGVPFLCDKHPLLQTLEEEIVLRAQREEEKRQFREQKRLQGQLATEKEAKYGSKSAKKKPLGQSLNTDNVTKTPLGRRVGTTPGRSGVKDYRESGRGNATAIPLNYVALQKED</sequence>
<evidence type="ECO:0000256" key="5">
    <source>
        <dbReference type="ARBA" id="ARBA00023212"/>
    </source>
</evidence>
<evidence type="ECO:0000256" key="2">
    <source>
        <dbReference type="ARBA" id="ARBA00006187"/>
    </source>
</evidence>
<keyword evidence="5" id="KW-0963">Cytoplasm</keyword>
<comment type="similarity">
    <text evidence="2">Belongs to the MAP65/ASE1 family.</text>
</comment>
<dbReference type="GO" id="GO:0005874">
    <property type="term" value="C:microtubule"/>
    <property type="evidence" value="ECO:0007669"/>
    <property type="project" value="UniProtKB-KW"/>
</dbReference>
<evidence type="ECO:0000256" key="7">
    <source>
        <dbReference type="SAM" id="MobiDB-lite"/>
    </source>
</evidence>
<dbReference type="GO" id="GO:0000226">
    <property type="term" value="P:microtubule cytoskeleton organization"/>
    <property type="evidence" value="ECO:0007669"/>
    <property type="project" value="InterPro"/>
</dbReference>
<evidence type="ECO:0000256" key="1">
    <source>
        <dbReference type="ARBA" id="ARBA00004245"/>
    </source>
</evidence>
<proteinExistence type="inferred from homology"/>
<organism evidence="8">
    <name type="scientific">Brassica campestris</name>
    <name type="common">Field mustard</name>
    <dbReference type="NCBI Taxonomy" id="3711"/>
    <lineage>
        <taxon>Eukaryota</taxon>
        <taxon>Viridiplantae</taxon>
        <taxon>Streptophyta</taxon>
        <taxon>Embryophyta</taxon>
        <taxon>Tracheophyta</taxon>
        <taxon>Spermatophyta</taxon>
        <taxon>Magnoliopsida</taxon>
        <taxon>eudicotyledons</taxon>
        <taxon>Gunneridae</taxon>
        <taxon>Pentapetalae</taxon>
        <taxon>rosids</taxon>
        <taxon>malvids</taxon>
        <taxon>Brassicales</taxon>
        <taxon>Brassicaceae</taxon>
        <taxon>Brassiceae</taxon>
        <taxon>Brassica</taxon>
    </lineage>
</organism>
<dbReference type="InterPro" id="IPR007145">
    <property type="entry name" value="MAP65_Ase1_PRC1"/>
</dbReference>
<evidence type="ECO:0000313" key="8">
    <source>
        <dbReference type="EMBL" id="VDD15365.1"/>
    </source>
</evidence>
<dbReference type="PANTHER" id="PTHR19321:SF4">
    <property type="entry name" value="65-KDA MICROTUBULE-ASSOCIATED PROTEIN 5"/>
    <property type="match status" value="1"/>
</dbReference>
<feature type="coiled-coil region" evidence="6">
    <location>
        <begin position="45"/>
        <end position="79"/>
    </location>
</feature>
<evidence type="ECO:0000256" key="4">
    <source>
        <dbReference type="ARBA" id="ARBA00023054"/>
    </source>
</evidence>
<dbReference type="EMBL" id="LR031576">
    <property type="protein sequence ID" value="VDD15365.1"/>
    <property type="molecule type" value="Genomic_DNA"/>
</dbReference>
<dbReference type="Pfam" id="PF03999">
    <property type="entry name" value="MAP65_ASE1"/>
    <property type="match status" value="2"/>
</dbReference>